<dbReference type="EMBL" id="CP079216">
    <property type="protein sequence ID" value="QXT62955.1"/>
    <property type="molecule type" value="Genomic_DNA"/>
</dbReference>
<keyword evidence="2" id="KW-1185">Reference proteome</keyword>
<sequence>MGLRYTDLDSWRSWQASRRRLHVLKAALTPSRPAPTVPALEFWTRGQAPRVLVACDSTSPTNHYALVVPFSSPEAPDAVLAHPAGLDLGLEADGWRRVPPPTLDAVDTVVSIGDHLQVGAWAHGLALARGWRQVVVQHGLLTPFSPPPPTGARFLAWSQADADYIREGRPDLEPVVVGSPLLTAAAAIPAPHVSRFTTPVFLGQLHGAELGRWSMTRSVTAFWRETGATYRPHPREEDKLSRVQHTLWRRMGMAFDEGAALAEIDRPVVAAFSTGVLEAATRGIPSWVFHLNPPAWLREMWERYSLARWGQPPTSRPTHMPDAMKRILKEAT</sequence>
<organism evidence="1 2">
    <name type="scientific">Tessaracoccus palaemonis</name>
    <dbReference type="NCBI Taxonomy" id="2829499"/>
    <lineage>
        <taxon>Bacteria</taxon>
        <taxon>Bacillati</taxon>
        <taxon>Actinomycetota</taxon>
        <taxon>Actinomycetes</taxon>
        <taxon>Propionibacteriales</taxon>
        <taxon>Propionibacteriaceae</taxon>
        <taxon>Tessaracoccus</taxon>
    </lineage>
</organism>
<accession>A0ABX8SKK1</accession>
<protein>
    <submittedName>
        <fullName evidence="1">Prephenate dehydrogenase</fullName>
    </submittedName>
</protein>
<gene>
    <name evidence="1" type="ORF">KDB89_00215</name>
</gene>
<name>A0ABX8SKK1_9ACTN</name>
<dbReference type="Proteomes" id="UP000824504">
    <property type="component" value="Chromosome"/>
</dbReference>
<reference evidence="1 2" key="1">
    <citation type="submission" date="2021-07" db="EMBL/GenBank/DDBJ databases">
        <title>complete genome sequencing of Tessaracoccus sp.J1M15.</title>
        <authorList>
            <person name="Bae J.-W."/>
            <person name="Kim D.-y."/>
        </authorList>
    </citation>
    <scope>NUCLEOTIDE SEQUENCE [LARGE SCALE GENOMIC DNA]</scope>
    <source>
        <strain evidence="1 2">J1M15</strain>
    </source>
</reference>
<evidence type="ECO:0000313" key="2">
    <source>
        <dbReference type="Proteomes" id="UP000824504"/>
    </source>
</evidence>
<evidence type="ECO:0000313" key="1">
    <source>
        <dbReference type="EMBL" id="QXT62955.1"/>
    </source>
</evidence>
<proteinExistence type="predicted"/>
<dbReference type="RefSeq" id="WP_219082315.1">
    <property type="nucleotide sequence ID" value="NZ_CP079216.1"/>
</dbReference>